<dbReference type="HOGENOM" id="CLU_2888586_0_0_1"/>
<protein>
    <submittedName>
        <fullName evidence="1">Uncharacterized protein</fullName>
    </submittedName>
</protein>
<dbReference type="EMBL" id="JH431587">
    <property type="status" value="NOT_ANNOTATED_CDS"/>
    <property type="molecule type" value="Genomic_DNA"/>
</dbReference>
<sequence length="63" mass="7315">MKIKIIAPPERNYFVWIGGSISNRCGLANWNMTNRAPGLCIVNAFKIPRLLIITLYFWNFIPF</sequence>
<keyword evidence="2" id="KW-1185">Reference proteome</keyword>
<evidence type="ECO:0000313" key="2">
    <source>
        <dbReference type="Proteomes" id="UP000014500"/>
    </source>
</evidence>
<proteinExistence type="predicted"/>
<name>T1IVM8_STRMM</name>
<dbReference type="AlphaFoldDB" id="T1IVM8"/>
<dbReference type="Proteomes" id="UP000014500">
    <property type="component" value="Unassembled WGS sequence"/>
</dbReference>
<dbReference type="EnsemblMetazoa" id="SMAR005229-RA">
    <property type="protein sequence ID" value="SMAR005229-PA"/>
    <property type="gene ID" value="SMAR005229"/>
</dbReference>
<accession>T1IVM8</accession>
<organism evidence="1 2">
    <name type="scientific">Strigamia maritima</name>
    <name type="common">European centipede</name>
    <name type="synonym">Geophilus maritimus</name>
    <dbReference type="NCBI Taxonomy" id="126957"/>
    <lineage>
        <taxon>Eukaryota</taxon>
        <taxon>Metazoa</taxon>
        <taxon>Ecdysozoa</taxon>
        <taxon>Arthropoda</taxon>
        <taxon>Myriapoda</taxon>
        <taxon>Chilopoda</taxon>
        <taxon>Pleurostigmophora</taxon>
        <taxon>Geophilomorpha</taxon>
        <taxon>Linotaeniidae</taxon>
        <taxon>Strigamia</taxon>
    </lineage>
</organism>
<evidence type="ECO:0000313" key="1">
    <source>
        <dbReference type="EnsemblMetazoa" id="SMAR005229-PA"/>
    </source>
</evidence>
<reference evidence="2" key="1">
    <citation type="submission" date="2011-05" db="EMBL/GenBank/DDBJ databases">
        <authorList>
            <person name="Richards S.R."/>
            <person name="Qu J."/>
            <person name="Jiang H."/>
            <person name="Jhangiani S.N."/>
            <person name="Agravi P."/>
            <person name="Goodspeed R."/>
            <person name="Gross S."/>
            <person name="Mandapat C."/>
            <person name="Jackson L."/>
            <person name="Mathew T."/>
            <person name="Pu L."/>
            <person name="Thornton R."/>
            <person name="Saada N."/>
            <person name="Wilczek-Boney K.B."/>
            <person name="Lee S."/>
            <person name="Kovar C."/>
            <person name="Wu Y."/>
            <person name="Scherer S.E."/>
            <person name="Worley K.C."/>
            <person name="Muzny D.M."/>
            <person name="Gibbs R."/>
        </authorList>
    </citation>
    <scope>NUCLEOTIDE SEQUENCE</scope>
    <source>
        <strain evidence="2">Brora</strain>
    </source>
</reference>
<reference evidence="1" key="2">
    <citation type="submission" date="2015-02" db="UniProtKB">
        <authorList>
            <consortium name="EnsemblMetazoa"/>
        </authorList>
    </citation>
    <scope>IDENTIFICATION</scope>
</reference>